<dbReference type="GO" id="GO:0016020">
    <property type="term" value="C:membrane"/>
    <property type="evidence" value="ECO:0007669"/>
    <property type="project" value="InterPro"/>
</dbReference>
<gene>
    <name evidence="4" type="ORF">A6K76_03155</name>
</gene>
<reference evidence="4 5" key="1">
    <citation type="submission" date="2016-07" db="EMBL/GenBank/DDBJ databases">
        <title>Caryophanon latum genome sequencing.</title>
        <authorList>
            <person name="Verma A."/>
            <person name="Pal Y."/>
            <person name="Krishnamurthi S."/>
        </authorList>
    </citation>
    <scope>NUCLEOTIDE SEQUENCE [LARGE SCALE GENOMIC DNA]</scope>
    <source>
        <strain evidence="4 5">DSM 14151</strain>
    </source>
</reference>
<dbReference type="GO" id="GO:0007165">
    <property type="term" value="P:signal transduction"/>
    <property type="evidence" value="ECO:0007669"/>
    <property type="project" value="UniProtKB-KW"/>
</dbReference>
<name>A0A1C0YB79_9BACL</name>
<dbReference type="PANTHER" id="PTHR32089">
    <property type="entry name" value="METHYL-ACCEPTING CHEMOTAXIS PROTEIN MCPB"/>
    <property type="match status" value="1"/>
</dbReference>
<keyword evidence="5" id="KW-1185">Reference proteome</keyword>
<dbReference type="EMBL" id="MATO01000078">
    <property type="protein sequence ID" value="OCS84400.1"/>
    <property type="molecule type" value="Genomic_DNA"/>
</dbReference>
<sequence>MYANNENNTDETLQFFLAHAQTIKQLFTEDVDVTITSKEKVLEQLLSNEIPVQSSKGRTLQQDEPMMQVIRSNKIQSMYIPAELYGVPFTATMVPIRNAQGTVVGGIGISRSTSKQTILKEVSQQFATSSEEISASTEELATSASSFNDYMHNLSNSQNEMSLQVEETTKILDMINSVAKNTRVLGFNAGIEAARAGEYGRGFGVVAKEITRLADQSADSVNEIRQLLQELNSKVANVVTIVNDAIDISENQSAVIHEIAQSIQTLTDGAEQIEKLAQKM</sequence>
<dbReference type="PROSITE" id="PS50111">
    <property type="entry name" value="CHEMOTAXIS_TRANSDUC_2"/>
    <property type="match status" value="1"/>
</dbReference>
<dbReference type="Proteomes" id="UP000093482">
    <property type="component" value="Unassembled WGS sequence"/>
</dbReference>
<dbReference type="SMART" id="SM00283">
    <property type="entry name" value="MA"/>
    <property type="match status" value="1"/>
</dbReference>
<feature type="domain" description="Methyl-accepting transducer" evidence="3">
    <location>
        <begin position="109"/>
        <end position="280"/>
    </location>
</feature>
<evidence type="ECO:0000256" key="1">
    <source>
        <dbReference type="ARBA" id="ARBA00023224"/>
    </source>
</evidence>
<dbReference type="InterPro" id="IPR004089">
    <property type="entry name" value="MCPsignal_dom"/>
</dbReference>
<accession>A0A1C0YB79</accession>
<dbReference type="OrthoDB" id="266313at2"/>
<evidence type="ECO:0000313" key="5">
    <source>
        <dbReference type="Proteomes" id="UP000093482"/>
    </source>
</evidence>
<evidence type="ECO:0000259" key="3">
    <source>
        <dbReference type="PROSITE" id="PS50111"/>
    </source>
</evidence>
<evidence type="ECO:0000256" key="2">
    <source>
        <dbReference type="PROSITE-ProRule" id="PRU00284"/>
    </source>
</evidence>
<organism evidence="4 5">
    <name type="scientific">Caryophanon latum</name>
    <dbReference type="NCBI Taxonomy" id="33977"/>
    <lineage>
        <taxon>Bacteria</taxon>
        <taxon>Bacillati</taxon>
        <taxon>Bacillota</taxon>
        <taxon>Bacilli</taxon>
        <taxon>Bacillales</taxon>
        <taxon>Caryophanaceae</taxon>
        <taxon>Caryophanon</taxon>
    </lineage>
</organism>
<dbReference type="Pfam" id="PF00015">
    <property type="entry name" value="MCPsignal"/>
    <property type="match status" value="1"/>
</dbReference>
<dbReference type="Gene3D" id="1.10.287.950">
    <property type="entry name" value="Methyl-accepting chemotaxis protein"/>
    <property type="match status" value="1"/>
</dbReference>
<dbReference type="PANTHER" id="PTHR32089:SF112">
    <property type="entry name" value="LYSOZYME-LIKE PROTEIN-RELATED"/>
    <property type="match status" value="1"/>
</dbReference>
<keyword evidence="1 2" id="KW-0807">Transducer</keyword>
<evidence type="ECO:0000313" key="4">
    <source>
        <dbReference type="EMBL" id="OCS84400.1"/>
    </source>
</evidence>
<dbReference type="AlphaFoldDB" id="A0A1C0YB79"/>
<proteinExistence type="predicted"/>
<protein>
    <recommendedName>
        <fullName evidence="3">Methyl-accepting transducer domain-containing protein</fullName>
    </recommendedName>
</protein>
<dbReference type="SUPFAM" id="SSF58104">
    <property type="entry name" value="Methyl-accepting chemotaxis protein (MCP) signaling domain"/>
    <property type="match status" value="1"/>
</dbReference>
<comment type="caution">
    <text evidence="4">The sequence shown here is derived from an EMBL/GenBank/DDBJ whole genome shotgun (WGS) entry which is preliminary data.</text>
</comment>
<dbReference type="RefSeq" id="WP_066466473.1">
    <property type="nucleotide sequence ID" value="NZ_MATO01000078.1"/>
</dbReference>